<dbReference type="AlphaFoldDB" id="A0A9Q3FJG2"/>
<feature type="compositionally biased region" description="Polar residues" evidence="1">
    <location>
        <begin position="95"/>
        <end position="104"/>
    </location>
</feature>
<sequence length="104" mass="11813">MNSYLQVKKLLGPEKAQELLKGWTPMSCKGQVQKIKGWFKNQSIFSEDKKKELSQKKENSPLEGPQTSTSKNMPQKVPNTGKKAQRLTRRERKTPNGTSPTPEL</sequence>
<organism evidence="2 3">
    <name type="scientific">Austropuccinia psidii MF-1</name>
    <dbReference type="NCBI Taxonomy" id="1389203"/>
    <lineage>
        <taxon>Eukaryota</taxon>
        <taxon>Fungi</taxon>
        <taxon>Dikarya</taxon>
        <taxon>Basidiomycota</taxon>
        <taxon>Pucciniomycotina</taxon>
        <taxon>Pucciniomycetes</taxon>
        <taxon>Pucciniales</taxon>
        <taxon>Sphaerophragmiaceae</taxon>
        <taxon>Austropuccinia</taxon>
    </lineage>
</organism>
<dbReference type="Proteomes" id="UP000765509">
    <property type="component" value="Unassembled WGS sequence"/>
</dbReference>
<dbReference type="EMBL" id="AVOT02043012">
    <property type="protein sequence ID" value="MBW0538431.1"/>
    <property type="molecule type" value="Genomic_DNA"/>
</dbReference>
<keyword evidence="3" id="KW-1185">Reference proteome</keyword>
<reference evidence="2" key="1">
    <citation type="submission" date="2021-03" db="EMBL/GenBank/DDBJ databases">
        <title>Draft genome sequence of rust myrtle Austropuccinia psidii MF-1, a brazilian biotype.</title>
        <authorList>
            <person name="Quecine M.C."/>
            <person name="Pachon D.M.R."/>
            <person name="Bonatelli M.L."/>
            <person name="Correr F.H."/>
            <person name="Franceschini L.M."/>
            <person name="Leite T.F."/>
            <person name="Margarido G.R.A."/>
            <person name="Almeida C.A."/>
            <person name="Ferrarezi J.A."/>
            <person name="Labate C.A."/>
        </authorList>
    </citation>
    <scope>NUCLEOTIDE SEQUENCE</scope>
    <source>
        <strain evidence="2">MF-1</strain>
    </source>
</reference>
<gene>
    <name evidence="2" type="ORF">O181_078146</name>
</gene>
<feature type="region of interest" description="Disordered" evidence="1">
    <location>
        <begin position="48"/>
        <end position="104"/>
    </location>
</feature>
<proteinExistence type="predicted"/>
<protein>
    <submittedName>
        <fullName evidence="2">Uncharacterized protein</fullName>
    </submittedName>
</protein>
<evidence type="ECO:0000313" key="2">
    <source>
        <dbReference type="EMBL" id="MBW0538431.1"/>
    </source>
</evidence>
<evidence type="ECO:0000313" key="3">
    <source>
        <dbReference type="Proteomes" id="UP000765509"/>
    </source>
</evidence>
<evidence type="ECO:0000256" key="1">
    <source>
        <dbReference type="SAM" id="MobiDB-lite"/>
    </source>
</evidence>
<feature type="compositionally biased region" description="Basic and acidic residues" evidence="1">
    <location>
        <begin position="48"/>
        <end position="60"/>
    </location>
</feature>
<comment type="caution">
    <text evidence="2">The sequence shown here is derived from an EMBL/GenBank/DDBJ whole genome shotgun (WGS) entry which is preliminary data.</text>
</comment>
<name>A0A9Q3FJG2_9BASI</name>
<accession>A0A9Q3FJG2</accession>
<feature type="compositionally biased region" description="Basic residues" evidence="1">
    <location>
        <begin position="83"/>
        <end position="92"/>
    </location>
</feature>